<dbReference type="PANTHER" id="PTHR11236">
    <property type="entry name" value="AMINOBENZOATE/ANTHRANILATE SYNTHASE"/>
    <property type="match status" value="1"/>
</dbReference>
<dbReference type="NCBIfam" id="NF005486">
    <property type="entry name" value="PRK07093.1"/>
    <property type="match status" value="1"/>
</dbReference>
<name>A0A1T5LTM3_9BACT</name>
<feature type="domain" description="Chorismate-utilising enzyme C-terminal" evidence="1">
    <location>
        <begin position="89"/>
        <end position="332"/>
    </location>
</feature>
<dbReference type="InterPro" id="IPR005801">
    <property type="entry name" value="ADC_synthase"/>
</dbReference>
<protein>
    <submittedName>
        <fullName evidence="2">Para-aminobenzoate synthetase component 1</fullName>
    </submittedName>
</protein>
<dbReference type="GO" id="GO:0000162">
    <property type="term" value="P:L-tryptophan biosynthetic process"/>
    <property type="evidence" value="ECO:0007669"/>
    <property type="project" value="TreeGrafter"/>
</dbReference>
<dbReference type="PANTHER" id="PTHR11236:SF50">
    <property type="entry name" value="AMINODEOXYCHORISMATE SYNTHASE COMPONENT 1"/>
    <property type="match status" value="1"/>
</dbReference>
<dbReference type="SUPFAM" id="SSF56322">
    <property type="entry name" value="ADC synthase"/>
    <property type="match status" value="1"/>
</dbReference>
<dbReference type="Pfam" id="PF00425">
    <property type="entry name" value="Chorismate_bind"/>
    <property type="match status" value="1"/>
</dbReference>
<proteinExistence type="predicted"/>
<dbReference type="STRING" id="688867.SAMN05660236_3894"/>
<dbReference type="InterPro" id="IPR015890">
    <property type="entry name" value="Chorismate_C"/>
</dbReference>
<evidence type="ECO:0000259" key="1">
    <source>
        <dbReference type="Pfam" id="PF00425"/>
    </source>
</evidence>
<dbReference type="EMBL" id="FUZU01000002">
    <property type="protein sequence ID" value="SKC79244.1"/>
    <property type="molecule type" value="Genomic_DNA"/>
</dbReference>
<sequence length="338" mass="38279">MANFVASTQVHEYTVTMTLSTFTDQMNIWGQAEVPFLFMVDFEMEKPLLFKLDEIDSTKFLFDINGFSNASAKAKIQTTQIEALPTPFSEYKKKFDIVYNSLAYGDSFLTNLTIKTPVALHTSLKELFYQSHAKYKLLMEDEFLVFSPETFIQIKSGKIFSYPMKGTIDASYPNARERILNDEKEKAEHTTIVDLIRNDLSQVAMHVNVNRFRYIDEIKTSNKNLLQVSSEIAGDLPEDYKSRLGDIVVKLLPAGSISGAPKSKTLEIIRKAEGEKRGYYTGVVGYFDGANVDCGVMIRFIENESGTFFYRSGGGITTQSIVELEYQETIDKVYVPVD</sequence>
<accession>A0A1T5LTM3</accession>
<gene>
    <name evidence="2" type="ORF">SAMN05660236_3894</name>
</gene>
<dbReference type="RefSeq" id="WP_245840634.1">
    <property type="nucleotide sequence ID" value="NZ_FUZU01000002.1"/>
</dbReference>
<dbReference type="PRINTS" id="PR00095">
    <property type="entry name" value="ANTSNTHASEI"/>
</dbReference>
<dbReference type="AlphaFoldDB" id="A0A1T5LTM3"/>
<dbReference type="GO" id="GO:0046820">
    <property type="term" value="F:4-amino-4-deoxychorismate synthase activity"/>
    <property type="evidence" value="ECO:0007669"/>
    <property type="project" value="TreeGrafter"/>
</dbReference>
<dbReference type="Proteomes" id="UP000190961">
    <property type="component" value="Unassembled WGS sequence"/>
</dbReference>
<reference evidence="2 3" key="1">
    <citation type="submission" date="2017-02" db="EMBL/GenBank/DDBJ databases">
        <authorList>
            <person name="Peterson S.W."/>
        </authorList>
    </citation>
    <scope>NUCLEOTIDE SEQUENCE [LARGE SCALE GENOMIC DNA]</scope>
    <source>
        <strain evidence="2 3">DSM 25262</strain>
    </source>
</reference>
<dbReference type="InterPro" id="IPR019999">
    <property type="entry name" value="Anth_synth_I-like"/>
</dbReference>
<dbReference type="Gene3D" id="3.60.120.10">
    <property type="entry name" value="Anthranilate synthase"/>
    <property type="match status" value="1"/>
</dbReference>
<organism evidence="2 3">
    <name type="scientific">Ohtaekwangia koreensis</name>
    <dbReference type="NCBI Taxonomy" id="688867"/>
    <lineage>
        <taxon>Bacteria</taxon>
        <taxon>Pseudomonadati</taxon>
        <taxon>Bacteroidota</taxon>
        <taxon>Cytophagia</taxon>
        <taxon>Cytophagales</taxon>
        <taxon>Fulvivirgaceae</taxon>
        <taxon>Ohtaekwangia</taxon>
    </lineage>
</organism>
<evidence type="ECO:0000313" key="2">
    <source>
        <dbReference type="EMBL" id="SKC79244.1"/>
    </source>
</evidence>
<evidence type="ECO:0000313" key="3">
    <source>
        <dbReference type="Proteomes" id="UP000190961"/>
    </source>
</evidence>
<keyword evidence="3" id="KW-1185">Reference proteome</keyword>